<gene>
    <name evidence="14" type="ORF">BCR39DRAFT_508846</name>
</gene>
<dbReference type="PANTHER" id="PTHR21404:SF3">
    <property type="entry name" value="SMALL RNA 2'-O-METHYLTRANSFERASE"/>
    <property type="match status" value="1"/>
</dbReference>
<dbReference type="EMBL" id="MCFC01000001">
    <property type="protein sequence ID" value="ORY35334.1"/>
    <property type="molecule type" value="Genomic_DNA"/>
</dbReference>
<dbReference type="GO" id="GO:0046872">
    <property type="term" value="F:metal ion binding"/>
    <property type="evidence" value="ECO:0007669"/>
    <property type="project" value="UniProtKB-KW"/>
</dbReference>
<dbReference type="OrthoDB" id="2154311at2759"/>
<dbReference type="GO" id="GO:0030422">
    <property type="term" value="P:siRNA processing"/>
    <property type="evidence" value="ECO:0007669"/>
    <property type="project" value="TreeGrafter"/>
</dbReference>
<keyword evidence="6" id="KW-0949">S-adenosyl-L-methionine</keyword>
<evidence type="ECO:0000256" key="2">
    <source>
        <dbReference type="ARBA" id="ARBA00009026"/>
    </source>
</evidence>
<feature type="compositionally biased region" description="Pro residues" evidence="13">
    <location>
        <begin position="95"/>
        <end position="104"/>
    </location>
</feature>
<dbReference type="GO" id="GO:0003723">
    <property type="term" value="F:RNA binding"/>
    <property type="evidence" value="ECO:0007669"/>
    <property type="project" value="UniProtKB-KW"/>
</dbReference>
<evidence type="ECO:0000256" key="3">
    <source>
        <dbReference type="ARBA" id="ARBA00021330"/>
    </source>
</evidence>
<evidence type="ECO:0000256" key="12">
    <source>
        <dbReference type="ARBA" id="ARBA00048418"/>
    </source>
</evidence>
<feature type="region of interest" description="Disordered" evidence="13">
    <location>
        <begin position="89"/>
        <end position="112"/>
    </location>
</feature>
<keyword evidence="4" id="KW-0489">Methyltransferase</keyword>
<evidence type="ECO:0000313" key="14">
    <source>
        <dbReference type="EMBL" id="ORY35334.1"/>
    </source>
</evidence>
<comment type="catalytic activity">
    <reaction evidence="12">
        <text>small RNA 3'-end nucleotide + S-adenosyl-L-methionine = small RNA 3'-end 2'-O-methylnucleotide + S-adenosyl-L-homocysteine + H(+)</text>
        <dbReference type="Rhea" id="RHEA:37887"/>
        <dbReference type="Rhea" id="RHEA-COMP:10415"/>
        <dbReference type="Rhea" id="RHEA-COMP:10416"/>
        <dbReference type="ChEBI" id="CHEBI:15378"/>
        <dbReference type="ChEBI" id="CHEBI:57856"/>
        <dbReference type="ChEBI" id="CHEBI:59789"/>
        <dbReference type="ChEBI" id="CHEBI:74896"/>
        <dbReference type="ChEBI" id="CHEBI:74898"/>
        <dbReference type="EC" id="2.1.1.386"/>
    </reaction>
</comment>
<feature type="region of interest" description="Disordered" evidence="13">
    <location>
        <begin position="1"/>
        <end position="24"/>
    </location>
</feature>
<evidence type="ECO:0000256" key="8">
    <source>
        <dbReference type="ARBA" id="ARBA00022842"/>
    </source>
</evidence>
<dbReference type="FunCoup" id="A0A1Y2BKP6">
    <property type="interactions" value="146"/>
</dbReference>
<comment type="similarity">
    <text evidence="2">Belongs to the methyltransferase superfamily. HEN1 family.</text>
</comment>
<keyword evidence="8" id="KW-0460">Magnesium</keyword>
<evidence type="ECO:0000313" key="15">
    <source>
        <dbReference type="Proteomes" id="UP000193986"/>
    </source>
</evidence>
<evidence type="ECO:0000256" key="1">
    <source>
        <dbReference type="ARBA" id="ARBA00001946"/>
    </source>
</evidence>
<keyword evidence="10" id="KW-0943">RNA-mediated gene silencing</keyword>
<evidence type="ECO:0000256" key="6">
    <source>
        <dbReference type="ARBA" id="ARBA00022691"/>
    </source>
</evidence>
<evidence type="ECO:0000256" key="4">
    <source>
        <dbReference type="ARBA" id="ARBA00022603"/>
    </source>
</evidence>
<dbReference type="GO" id="GO:0090486">
    <property type="term" value="F:small RNA 2'-O-methyltransferase activity"/>
    <property type="evidence" value="ECO:0007669"/>
    <property type="project" value="UniProtKB-EC"/>
</dbReference>
<comment type="caution">
    <text evidence="14">The sequence shown here is derived from an EMBL/GenBank/DDBJ whole genome shotgun (WGS) entry which is preliminary data.</text>
</comment>
<dbReference type="EC" id="2.1.1.386" evidence="11"/>
<sequence>MNGLERFDTSPDLLSPGSLPTPGECDVPEVSMVEAADVTGVTFTPELWMQRRHWALEVLRRERVTSVLDLGCGAGALLETLVMPPSTIPEAPIRALPPPNPQQLPSPVDSDAEDGLSTELFIERLAGLDPSPSVIPAALAVLAPPTSSSEFPPSQIRWQPLKTELWLGGIEKYNSHFEGYEAITCMEVIEHLDPTILSRFGVVSMGTYRPRLLLLTTPNFDFNAKFPRTDDGDHDFARRGFVDPTGRTERVFRHSDHKLEMTSGEFREWALAAAADWGYEVELGGVGISSKPSYYPADDPHLPNRPVYATSTAIFRLSSLPHRSPRSVRSVQLPFMPSSSEASHPHKLAGKFTHPVTAPGDGTKRGPNEIRRSVQAAFERWNIDRVSLSELWGVKEISVACGGSLRYLVGCLGGWGDARPVGVLASDFAVIKQRGGGLVVEWKKFVPVRIDEPASWRSDVDMEGPSDGASSGGW</sequence>
<evidence type="ECO:0000256" key="11">
    <source>
        <dbReference type="ARBA" id="ARBA00035025"/>
    </source>
</evidence>
<feature type="region of interest" description="Disordered" evidence="13">
    <location>
        <begin position="341"/>
        <end position="367"/>
    </location>
</feature>
<dbReference type="GO" id="GO:0005634">
    <property type="term" value="C:nucleus"/>
    <property type="evidence" value="ECO:0007669"/>
    <property type="project" value="TreeGrafter"/>
</dbReference>
<organism evidence="14 15">
    <name type="scientific">Naematelia encephala</name>
    <dbReference type="NCBI Taxonomy" id="71784"/>
    <lineage>
        <taxon>Eukaryota</taxon>
        <taxon>Fungi</taxon>
        <taxon>Dikarya</taxon>
        <taxon>Basidiomycota</taxon>
        <taxon>Agaricomycotina</taxon>
        <taxon>Tremellomycetes</taxon>
        <taxon>Tremellales</taxon>
        <taxon>Naemateliaceae</taxon>
        <taxon>Naematelia</taxon>
    </lineage>
</organism>
<name>A0A1Y2BKP6_9TREE</name>
<reference evidence="14 15" key="1">
    <citation type="submission" date="2016-07" db="EMBL/GenBank/DDBJ databases">
        <title>Pervasive Adenine N6-methylation of Active Genes in Fungi.</title>
        <authorList>
            <consortium name="DOE Joint Genome Institute"/>
            <person name="Mondo S.J."/>
            <person name="Dannebaum R.O."/>
            <person name="Kuo R.C."/>
            <person name="Labutti K."/>
            <person name="Haridas S."/>
            <person name="Kuo A."/>
            <person name="Salamov A."/>
            <person name="Ahrendt S.R."/>
            <person name="Lipzen A."/>
            <person name="Sullivan W."/>
            <person name="Andreopoulos W.B."/>
            <person name="Clum A."/>
            <person name="Lindquist E."/>
            <person name="Daum C."/>
            <person name="Ramamoorthy G.K."/>
            <person name="Gryganskyi A."/>
            <person name="Culley D."/>
            <person name="Magnuson J.K."/>
            <person name="James T.Y."/>
            <person name="O'Malley M.A."/>
            <person name="Stajich J.E."/>
            <person name="Spatafora J.W."/>
            <person name="Visel A."/>
            <person name="Grigoriev I.V."/>
        </authorList>
    </citation>
    <scope>NUCLEOTIDE SEQUENCE [LARGE SCALE GENOMIC DNA]</scope>
    <source>
        <strain evidence="14 15">68-887.2</strain>
    </source>
</reference>
<protein>
    <recommendedName>
        <fullName evidence="3">Small RNA 2'-O-methyltransferase</fullName>
        <ecNumber evidence="11">2.1.1.386</ecNumber>
    </recommendedName>
</protein>
<accession>A0A1Y2BKP6</accession>
<dbReference type="PANTHER" id="PTHR21404">
    <property type="entry name" value="HEN1"/>
    <property type="match status" value="1"/>
</dbReference>
<keyword evidence="5" id="KW-0808">Transferase</keyword>
<keyword evidence="15" id="KW-1185">Reference proteome</keyword>
<proteinExistence type="inferred from homology"/>
<dbReference type="Proteomes" id="UP000193986">
    <property type="component" value="Unassembled WGS sequence"/>
</dbReference>
<dbReference type="SUPFAM" id="SSF53335">
    <property type="entry name" value="S-adenosyl-L-methionine-dependent methyltransferases"/>
    <property type="match status" value="1"/>
</dbReference>
<evidence type="ECO:0000256" key="10">
    <source>
        <dbReference type="ARBA" id="ARBA00023158"/>
    </source>
</evidence>
<dbReference type="AlphaFoldDB" id="A0A1Y2BKP6"/>
<dbReference type="GO" id="GO:0001510">
    <property type="term" value="P:RNA methylation"/>
    <property type="evidence" value="ECO:0007669"/>
    <property type="project" value="InterPro"/>
</dbReference>
<dbReference type="InterPro" id="IPR026610">
    <property type="entry name" value="Hen1"/>
</dbReference>
<keyword evidence="7" id="KW-0479">Metal-binding</keyword>
<evidence type="ECO:0000256" key="5">
    <source>
        <dbReference type="ARBA" id="ARBA00022679"/>
    </source>
</evidence>
<evidence type="ECO:0000256" key="13">
    <source>
        <dbReference type="SAM" id="MobiDB-lite"/>
    </source>
</evidence>
<evidence type="ECO:0000256" key="7">
    <source>
        <dbReference type="ARBA" id="ARBA00022723"/>
    </source>
</evidence>
<dbReference type="GO" id="GO:0005737">
    <property type="term" value="C:cytoplasm"/>
    <property type="evidence" value="ECO:0007669"/>
    <property type="project" value="TreeGrafter"/>
</dbReference>
<dbReference type="Gene3D" id="3.40.50.150">
    <property type="entry name" value="Vaccinia Virus protein VP39"/>
    <property type="match status" value="1"/>
</dbReference>
<dbReference type="InterPro" id="IPR029063">
    <property type="entry name" value="SAM-dependent_MTases_sf"/>
</dbReference>
<keyword evidence="9" id="KW-0694">RNA-binding</keyword>
<comment type="cofactor">
    <cofactor evidence="1">
        <name>Mg(2+)</name>
        <dbReference type="ChEBI" id="CHEBI:18420"/>
    </cofactor>
</comment>
<dbReference type="InParanoid" id="A0A1Y2BKP6"/>
<evidence type="ECO:0000256" key="9">
    <source>
        <dbReference type="ARBA" id="ARBA00022884"/>
    </source>
</evidence>